<dbReference type="PANTHER" id="PTHR47974">
    <property type="entry name" value="OS07G0415500 PROTEIN"/>
    <property type="match status" value="1"/>
</dbReference>
<evidence type="ECO:0000256" key="2">
    <source>
        <dbReference type="ARBA" id="ARBA00004167"/>
    </source>
</evidence>
<dbReference type="SUPFAM" id="SSF56112">
    <property type="entry name" value="Protein kinase-like (PK-like)"/>
    <property type="match status" value="1"/>
</dbReference>
<dbReference type="Pfam" id="PF07714">
    <property type="entry name" value="PK_Tyr_Ser-Thr"/>
    <property type="match status" value="1"/>
</dbReference>
<keyword evidence="4 11" id="KW-0812">Transmembrane</keyword>
<dbReference type="GO" id="GO:0022857">
    <property type="term" value="F:transmembrane transporter activity"/>
    <property type="evidence" value="ECO:0007669"/>
    <property type="project" value="InterPro"/>
</dbReference>
<dbReference type="PROSITE" id="PS50011">
    <property type="entry name" value="PROTEIN_KINASE_DOM"/>
    <property type="match status" value="1"/>
</dbReference>
<dbReference type="AlphaFoldDB" id="A0A445L110"/>
<dbReference type="PROSITE" id="PS00107">
    <property type="entry name" value="PROTEIN_KINASE_ATP"/>
    <property type="match status" value="1"/>
</dbReference>
<accession>A0A445L110</accession>
<dbReference type="InterPro" id="IPR000719">
    <property type="entry name" value="Prot_kinase_dom"/>
</dbReference>
<dbReference type="InterPro" id="IPR036259">
    <property type="entry name" value="MFS_trans_sf"/>
</dbReference>
<keyword evidence="6 10" id="KW-0547">Nucleotide-binding</keyword>
<keyword evidence="7 10" id="KW-0067">ATP-binding</keyword>
<feature type="transmembrane region" description="Helical" evidence="11">
    <location>
        <begin position="119"/>
        <end position="141"/>
    </location>
</feature>
<keyword evidence="5" id="KW-0732">Signal</keyword>
<evidence type="ECO:0000256" key="9">
    <source>
        <dbReference type="ARBA" id="ARBA00023136"/>
    </source>
</evidence>
<dbReference type="Proteomes" id="UP000289340">
    <property type="component" value="Chromosome 4"/>
</dbReference>
<organism evidence="13 14">
    <name type="scientific">Glycine soja</name>
    <name type="common">Wild soybean</name>
    <dbReference type="NCBI Taxonomy" id="3848"/>
    <lineage>
        <taxon>Eukaryota</taxon>
        <taxon>Viridiplantae</taxon>
        <taxon>Streptophyta</taxon>
        <taxon>Embryophyta</taxon>
        <taxon>Tracheophyta</taxon>
        <taxon>Spermatophyta</taxon>
        <taxon>Magnoliopsida</taxon>
        <taxon>eudicotyledons</taxon>
        <taxon>Gunneridae</taxon>
        <taxon>Pentapetalae</taxon>
        <taxon>rosids</taxon>
        <taxon>fabids</taxon>
        <taxon>Fabales</taxon>
        <taxon>Fabaceae</taxon>
        <taxon>Papilionoideae</taxon>
        <taxon>50 kb inversion clade</taxon>
        <taxon>NPAAA clade</taxon>
        <taxon>indigoferoid/millettioid clade</taxon>
        <taxon>Phaseoleae</taxon>
        <taxon>Glycine</taxon>
        <taxon>Glycine subgen. Soja</taxon>
    </lineage>
</organism>
<evidence type="ECO:0000256" key="8">
    <source>
        <dbReference type="ARBA" id="ARBA00022989"/>
    </source>
</evidence>
<evidence type="ECO:0000256" key="4">
    <source>
        <dbReference type="ARBA" id="ARBA00022692"/>
    </source>
</evidence>
<evidence type="ECO:0000256" key="5">
    <source>
        <dbReference type="ARBA" id="ARBA00022729"/>
    </source>
</evidence>
<comment type="caution">
    <text evidence="13">The sequence shown here is derived from an EMBL/GenBank/DDBJ whole genome shotgun (WGS) entry which is preliminary data.</text>
</comment>
<evidence type="ECO:0000256" key="6">
    <source>
        <dbReference type="ARBA" id="ARBA00022741"/>
    </source>
</evidence>
<evidence type="ECO:0000256" key="1">
    <source>
        <dbReference type="ARBA" id="ARBA00004141"/>
    </source>
</evidence>
<evidence type="ECO:0000259" key="12">
    <source>
        <dbReference type="PROSITE" id="PS50011"/>
    </source>
</evidence>
<reference evidence="13 14" key="1">
    <citation type="submission" date="2018-09" db="EMBL/GenBank/DDBJ databases">
        <title>A high-quality reference genome of wild soybean provides a powerful tool to mine soybean genomes.</title>
        <authorList>
            <person name="Xie M."/>
            <person name="Chung C.Y.L."/>
            <person name="Li M.-W."/>
            <person name="Wong F.-L."/>
            <person name="Chan T.-F."/>
            <person name="Lam H.-M."/>
        </authorList>
    </citation>
    <scope>NUCLEOTIDE SEQUENCE [LARGE SCALE GENOMIC DNA]</scope>
    <source>
        <strain evidence="14">cv. W05</strain>
        <tissue evidence="13">Hypocotyl of etiolated seedlings</tissue>
    </source>
</reference>
<dbReference type="GO" id="GO:0004672">
    <property type="term" value="F:protein kinase activity"/>
    <property type="evidence" value="ECO:0007669"/>
    <property type="project" value="InterPro"/>
</dbReference>
<evidence type="ECO:0000256" key="7">
    <source>
        <dbReference type="ARBA" id="ARBA00022840"/>
    </source>
</evidence>
<dbReference type="Pfam" id="PF00854">
    <property type="entry name" value="PTR2"/>
    <property type="match status" value="1"/>
</dbReference>
<dbReference type="InterPro" id="IPR001245">
    <property type="entry name" value="Ser-Thr/Tyr_kinase_cat_dom"/>
</dbReference>
<feature type="binding site" evidence="10">
    <location>
        <position position="241"/>
    </location>
    <ligand>
        <name>ATP</name>
        <dbReference type="ChEBI" id="CHEBI:30616"/>
    </ligand>
</feature>
<dbReference type="EMBL" id="QZWG01000004">
    <property type="protein sequence ID" value="RZC16838.1"/>
    <property type="molecule type" value="Genomic_DNA"/>
</dbReference>
<evidence type="ECO:0000313" key="13">
    <source>
        <dbReference type="EMBL" id="RZC16838.1"/>
    </source>
</evidence>
<evidence type="ECO:0000256" key="11">
    <source>
        <dbReference type="SAM" id="Phobius"/>
    </source>
</evidence>
<evidence type="ECO:0000313" key="14">
    <source>
        <dbReference type="Proteomes" id="UP000289340"/>
    </source>
</evidence>
<name>A0A445L110_GLYSO</name>
<proteinExistence type="predicted"/>
<keyword evidence="9 11" id="KW-0472">Membrane</keyword>
<dbReference type="FunFam" id="3.30.200.20:FF:000178">
    <property type="entry name" value="serine/threonine-protein kinase PBS1-like"/>
    <property type="match status" value="1"/>
</dbReference>
<protein>
    <submittedName>
        <fullName evidence="13">Protein NRT1/ PTR FAMILY 1.2</fullName>
    </submittedName>
</protein>
<dbReference type="PANTHER" id="PTHR47974:SF19">
    <property type="entry name" value="RECEPTOR-LIKE SERINE_THREONINE-PROTEIN KINASE"/>
    <property type="match status" value="1"/>
</dbReference>
<dbReference type="GO" id="GO:0016020">
    <property type="term" value="C:membrane"/>
    <property type="evidence" value="ECO:0007669"/>
    <property type="project" value="UniProtKB-SubCell"/>
</dbReference>
<gene>
    <name evidence="13" type="ORF">D0Y65_009928</name>
</gene>
<dbReference type="InterPro" id="IPR000109">
    <property type="entry name" value="POT_fam"/>
</dbReference>
<dbReference type="GO" id="GO:0005524">
    <property type="term" value="F:ATP binding"/>
    <property type="evidence" value="ECO:0007669"/>
    <property type="project" value="UniProtKB-UniRule"/>
</dbReference>
<keyword evidence="14" id="KW-1185">Reference proteome</keyword>
<evidence type="ECO:0000256" key="10">
    <source>
        <dbReference type="PROSITE-ProRule" id="PRU10141"/>
    </source>
</evidence>
<evidence type="ECO:0000256" key="3">
    <source>
        <dbReference type="ARBA" id="ARBA00022679"/>
    </source>
</evidence>
<dbReference type="InterPro" id="IPR011009">
    <property type="entry name" value="Kinase-like_dom_sf"/>
</dbReference>
<dbReference type="Gene3D" id="1.20.1250.20">
    <property type="entry name" value="MFS general substrate transporter like domains"/>
    <property type="match status" value="1"/>
</dbReference>
<sequence length="332" mass="36888">MSTTSQAYQQAFKVDSPNFLLQKRLWKVLEALLAPGSELWMFNEGALLFWLKAMIRQLSPTCDQIAKSCSSPTTTQLAFLYVSYGLMAIGTDGVKASSLAFGMDQLCRKEKDAAIIESYFNWSYASGLVAVLFGITILVYLQENLGWKVGFGVLLVLIIGMIVSVVVDVVVGIGVLLALLLYVKIRQRKRMVRAVEGSLVAFRYQDLQNATMNFSEKLGEGGFGSVFKGTLGDTSVVAVKKLESTSHVEKHFQMETTKLGKVQHANLVRLRGFCSEEETIVALPEAKCVYGVTQAQIDGCQRTLGNSEYRREGNRSHYEKGTFFRKHNQDMA</sequence>
<comment type="subcellular location">
    <subcellularLocation>
        <location evidence="1">Membrane</location>
        <topology evidence="1">Multi-pass membrane protein</topology>
    </subcellularLocation>
    <subcellularLocation>
        <location evidence="2">Membrane</location>
        <topology evidence="2">Single-pass membrane protein</topology>
    </subcellularLocation>
</comment>
<feature type="domain" description="Protein kinase" evidence="12">
    <location>
        <begin position="212"/>
        <end position="332"/>
    </location>
</feature>
<dbReference type="InterPro" id="IPR017441">
    <property type="entry name" value="Protein_kinase_ATP_BS"/>
</dbReference>
<dbReference type="Gene3D" id="3.30.200.20">
    <property type="entry name" value="Phosphorylase Kinase, domain 1"/>
    <property type="match status" value="1"/>
</dbReference>
<keyword evidence="3" id="KW-0808">Transferase</keyword>
<feature type="transmembrane region" description="Helical" evidence="11">
    <location>
        <begin position="153"/>
        <end position="183"/>
    </location>
</feature>
<keyword evidence="8 11" id="KW-1133">Transmembrane helix</keyword>